<evidence type="ECO:0000256" key="3">
    <source>
        <dbReference type="ARBA" id="ARBA00022806"/>
    </source>
</evidence>
<dbReference type="InterPro" id="IPR014001">
    <property type="entry name" value="Helicase_ATP-bd"/>
</dbReference>
<dbReference type="Pfam" id="PF22590">
    <property type="entry name" value="Cas3-like_C_2"/>
    <property type="match status" value="1"/>
</dbReference>
<dbReference type="GO" id="GO:0005524">
    <property type="term" value="F:ATP binding"/>
    <property type="evidence" value="ECO:0007669"/>
    <property type="project" value="UniProtKB-KW"/>
</dbReference>
<dbReference type="SUPFAM" id="SSF52540">
    <property type="entry name" value="P-loop containing nucleoside triphosphate hydrolases"/>
    <property type="match status" value="1"/>
</dbReference>
<keyword evidence="2" id="KW-0378">Hydrolase</keyword>
<dbReference type="PANTHER" id="PTHR47959">
    <property type="entry name" value="ATP-DEPENDENT RNA HELICASE RHLE-RELATED"/>
    <property type="match status" value="1"/>
</dbReference>
<dbReference type="RefSeq" id="WP_109745375.1">
    <property type="nucleotide sequence ID" value="NZ_QGGO01000044.1"/>
</dbReference>
<dbReference type="InterPro" id="IPR011545">
    <property type="entry name" value="DEAD/DEAH_box_helicase_dom"/>
</dbReference>
<dbReference type="PROSITE" id="PS51194">
    <property type="entry name" value="HELICASE_CTER"/>
    <property type="match status" value="1"/>
</dbReference>
<feature type="coiled-coil region" evidence="7">
    <location>
        <begin position="158"/>
        <end position="185"/>
    </location>
</feature>
<dbReference type="GO" id="GO:0003724">
    <property type="term" value="F:RNA helicase activity"/>
    <property type="evidence" value="ECO:0007669"/>
    <property type="project" value="TreeGrafter"/>
</dbReference>
<organism evidence="10 11">
    <name type="scientific">Arcicella aurantiaca</name>
    <dbReference type="NCBI Taxonomy" id="591202"/>
    <lineage>
        <taxon>Bacteria</taxon>
        <taxon>Pseudomonadati</taxon>
        <taxon>Bacteroidota</taxon>
        <taxon>Cytophagia</taxon>
        <taxon>Cytophagales</taxon>
        <taxon>Flectobacillaceae</taxon>
        <taxon>Arcicella</taxon>
    </lineage>
</organism>
<reference evidence="10 11" key="1">
    <citation type="submission" date="2018-05" db="EMBL/GenBank/DDBJ databases">
        <title>Genomic Encyclopedia of Archaeal and Bacterial Type Strains, Phase II (KMG-II): from individual species to whole genera.</title>
        <authorList>
            <person name="Goeker M."/>
        </authorList>
    </citation>
    <scope>NUCLEOTIDE SEQUENCE [LARGE SCALE GENOMIC DNA]</scope>
    <source>
        <strain evidence="10 11">DSM 22214</strain>
    </source>
</reference>
<keyword evidence="1" id="KW-0547">Nucleotide-binding</keyword>
<evidence type="ECO:0000259" key="8">
    <source>
        <dbReference type="PROSITE" id="PS51194"/>
    </source>
</evidence>
<evidence type="ECO:0000256" key="5">
    <source>
        <dbReference type="ARBA" id="ARBA00023118"/>
    </source>
</evidence>
<dbReference type="InterPro" id="IPR006483">
    <property type="entry name" value="CRISPR-assoc_Cas3_HD"/>
</dbReference>
<comment type="similarity">
    <text evidence="6">Belongs to the DEAD box helicase family.</text>
</comment>
<evidence type="ECO:0000256" key="1">
    <source>
        <dbReference type="ARBA" id="ARBA00022741"/>
    </source>
</evidence>
<feature type="domain" description="HD Cas3-type" evidence="9">
    <location>
        <begin position="11"/>
        <end position="248"/>
    </location>
</feature>
<accession>A0A316DGX9</accession>
<dbReference type="InterPro" id="IPR054712">
    <property type="entry name" value="Cas3-like_dom"/>
</dbReference>
<dbReference type="CDD" id="cd17930">
    <property type="entry name" value="DEXHc_cas3"/>
    <property type="match status" value="1"/>
</dbReference>
<evidence type="ECO:0000259" key="9">
    <source>
        <dbReference type="PROSITE" id="PS51643"/>
    </source>
</evidence>
<dbReference type="InterPro" id="IPR027417">
    <property type="entry name" value="P-loop_NTPase"/>
</dbReference>
<keyword evidence="3" id="KW-0347">Helicase</keyword>
<proteinExistence type="inferred from homology"/>
<dbReference type="GO" id="GO:0051607">
    <property type="term" value="P:defense response to virus"/>
    <property type="evidence" value="ECO:0007669"/>
    <property type="project" value="UniProtKB-KW"/>
</dbReference>
<evidence type="ECO:0000313" key="11">
    <source>
        <dbReference type="Proteomes" id="UP000245489"/>
    </source>
</evidence>
<protein>
    <submittedName>
        <fullName evidence="10">CRISPR-associated Cas3 family helicase</fullName>
    </submittedName>
</protein>
<keyword evidence="5" id="KW-0051">Antiviral defense</keyword>
<dbReference type="NCBIfam" id="TIGR01587">
    <property type="entry name" value="cas3_core"/>
    <property type="match status" value="1"/>
</dbReference>
<dbReference type="PROSITE" id="PS51643">
    <property type="entry name" value="HD_CAS3"/>
    <property type="match status" value="1"/>
</dbReference>
<name>A0A316DGX9_9BACT</name>
<dbReference type="GO" id="GO:0003676">
    <property type="term" value="F:nucleic acid binding"/>
    <property type="evidence" value="ECO:0007669"/>
    <property type="project" value="InterPro"/>
</dbReference>
<evidence type="ECO:0000256" key="7">
    <source>
        <dbReference type="SAM" id="Coils"/>
    </source>
</evidence>
<evidence type="ECO:0000256" key="6">
    <source>
        <dbReference type="ARBA" id="ARBA00038437"/>
    </source>
</evidence>
<dbReference type="Proteomes" id="UP000245489">
    <property type="component" value="Unassembled WGS sequence"/>
</dbReference>
<dbReference type="SMART" id="SM00490">
    <property type="entry name" value="HELICc"/>
    <property type="match status" value="1"/>
</dbReference>
<comment type="caution">
    <text evidence="10">The sequence shown here is derived from an EMBL/GenBank/DDBJ whole genome shotgun (WGS) entry which is preliminary data.</text>
</comment>
<dbReference type="SMART" id="SM00487">
    <property type="entry name" value="DEXDc"/>
    <property type="match status" value="1"/>
</dbReference>
<evidence type="ECO:0000256" key="4">
    <source>
        <dbReference type="ARBA" id="ARBA00022840"/>
    </source>
</evidence>
<dbReference type="PANTHER" id="PTHR47959:SF16">
    <property type="entry name" value="CRISPR-ASSOCIATED NUCLEASE_HELICASE CAS3-RELATED"/>
    <property type="match status" value="1"/>
</dbReference>
<keyword evidence="11" id="KW-1185">Reference proteome</keyword>
<keyword evidence="7" id="KW-0175">Coiled coil</keyword>
<evidence type="ECO:0000256" key="2">
    <source>
        <dbReference type="ARBA" id="ARBA00022801"/>
    </source>
</evidence>
<keyword evidence="4" id="KW-0067">ATP-binding</keyword>
<gene>
    <name evidence="10" type="ORF">LV89_04730</name>
</gene>
<dbReference type="InterPro" id="IPR001650">
    <property type="entry name" value="Helicase_C-like"/>
</dbReference>
<evidence type="ECO:0000313" key="10">
    <source>
        <dbReference type="EMBL" id="PWK16772.1"/>
    </source>
</evidence>
<dbReference type="CDD" id="cd09641">
    <property type="entry name" value="Cas3''_I"/>
    <property type="match status" value="1"/>
</dbReference>
<dbReference type="Pfam" id="PF00270">
    <property type="entry name" value="DEAD"/>
    <property type="match status" value="1"/>
</dbReference>
<dbReference type="GO" id="GO:0016787">
    <property type="term" value="F:hydrolase activity"/>
    <property type="evidence" value="ECO:0007669"/>
    <property type="project" value="UniProtKB-KW"/>
</dbReference>
<feature type="domain" description="Helicase C-terminal" evidence="8">
    <location>
        <begin position="524"/>
        <end position="683"/>
    </location>
</feature>
<dbReference type="OrthoDB" id="9810236at2"/>
<dbReference type="EMBL" id="QGGO01000044">
    <property type="protein sequence ID" value="PWK16772.1"/>
    <property type="molecule type" value="Genomic_DNA"/>
</dbReference>
<dbReference type="InterPro" id="IPR050079">
    <property type="entry name" value="DEAD_box_RNA_helicase"/>
</dbReference>
<dbReference type="AlphaFoldDB" id="A0A316DGX9"/>
<sequence length="818" mass="96295">MEKTSAYFELISHPDRTLQQHLTGCDVLSEKILSLKFVEKDTFFELSFLNKLREILVYFHDFGKASFFQSKIIKATIEAENNQEFKSQLGIQKYIAFFNENRRAYFNKCLGENDRLSNHAKIGGYFAIEQIEHDDIFLKFVILKIIRRHHGYLTNFFYSNEETQIQLQQKDIQFLEKQIEVLDFESYNQILSNQSLITSKEHWEKIKSELSSGRKFVKYQTEFESRKEVKYFFLQHYLFSLLLSADKGDLMLLKTDKDWYIQENTLLPLNIINDYKTNLFSNEAPKPIDFVREEAYQLVQRNVLENSSKAFFSITLPTGLGKTFSAFNVATILQNAFYEQHGSKPRVIYVLPFTSIIDQNENIFRKILKSSNIGNLETRLSKNHYLAMPNEQYDEEKLSKDEPEYLADGWEHDFIVTTFVQFLEGIFTNKNRLLRKFHNMTNAIFILDEVQNIPPQYFEVIELVFKKMNEYFGTKFVFVTATQPFIFNNNDEILELANPKKYFENLKRIEINQSLLKVSEKHLSVDEFCYSLIEDIKSNINKSFLIICNTIKSSQEIHKQLKQEFEEVLYLSSSILPFKRLEVIEKIKTQKGHQIVVSTQVVEAGVDIDLDIVYRDFAPIDSINQSAGRCNRNGLKGKGAVKLFDLGKSKYVYDKVLLSISRDVLKHHDEIIQESTLYDLNLEYATQIRKRKSNDSNASQKLIECIQNLKLEDIEKNFKLIGEDFRNYNVFLPVDDKSLKVWDEFMSIFKITDDDFERKRKIKKIKPSLLQYVTRFPKNKFVPPSKQQDKGIIYVADWQNYYDLETGYKLVEDKDFIL</sequence>
<dbReference type="GO" id="GO:0005829">
    <property type="term" value="C:cytosol"/>
    <property type="evidence" value="ECO:0007669"/>
    <property type="project" value="TreeGrafter"/>
</dbReference>
<dbReference type="InterPro" id="IPR006474">
    <property type="entry name" value="Helicase_Cas3_CRISPR-ass_core"/>
</dbReference>
<dbReference type="Gene3D" id="3.40.50.300">
    <property type="entry name" value="P-loop containing nucleotide triphosphate hydrolases"/>
    <property type="match status" value="2"/>
</dbReference>